<dbReference type="KEGG" id="pto:PTO0295"/>
<evidence type="ECO:0000313" key="3">
    <source>
        <dbReference type="EMBL" id="AAT42880.1"/>
    </source>
</evidence>
<dbReference type="STRING" id="263820.PTO0295"/>
<dbReference type="GeneID" id="2844196"/>
<dbReference type="eggNOG" id="arCOG01419">
    <property type="taxonomic scope" value="Archaea"/>
</dbReference>
<dbReference type="Gene3D" id="3.40.50.2000">
    <property type="entry name" value="Glycogen Phosphorylase B"/>
    <property type="match status" value="1"/>
</dbReference>
<dbReference type="Proteomes" id="UP000000438">
    <property type="component" value="Chromosome"/>
</dbReference>
<keyword evidence="3" id="KW-0328">Glycosyltransferase</keyword>
<sequence>MKTVFIIDPIPGINSVQYNMIKSVIGRFNEPVLISNYINHDVCEDLKCERYSIYNGIINNIFKTEAMHWVKSYFMEALFSYNSKRVLKILEDFDKYIIINLSSTVPVKSDIMIVQGMPFYETLLKLRKDNIILKMVPELFYIIIKKFDKKVILRAIYSTKHLSANSKYLIDEYKKINININCEINTIKNFDNFYYKNERRKGYVLTYIGKETELDTLIEIAKAGVKIKAFGSKSPPGMKKNHIKRYIEFLGKVSNDELNDLYNNAIFTVFPFTEEPFGWVPIESMKCGTPVLTYNKQGPSQTVLNNITGWLVDSKEEIIKKAIELYRNGFKINPEACVKRAMEFNPESMYGKIMNIIGEDYLNA</sequence>
<proteinExistence type="predicted"/>
<dbReference type="RefSeq" id="WP_011177096.1">
    <property type="nucleotide sequence ID" value="NC_005877.1"/>
</dbReference>
<protein>
    <submittedName>
        <fullName evidence="3">Glycosyltransferase</fullName>
        <ecNumber evidence="3">2.4.1.-</ecNumber>
    </submittedName>
</protein>
<dbReference type="InParanoid" id="Q6L2C2"/>
<evidence type="ECO:0000256" key="1">
    <source>
        <dbReference type="ARBA" id="ARBA00022679"/>
    </source>
</evidence>
<dbReference type="EMBL" id="AE017261">
    <property type="protein sequence ID" value="AAT42880.1"/>
    <property type="molecule type" value="Genomic_DNA"/>
</dbReference>
<evidence type="ECO:0000313" key="4">
    <source>
        <dbReference type="Proteomes" id="UP000000438"/>
    </source>
</evidence>
<keyword evidence="1 3" id="KW-0808">Transferase</keyword>
<name>Q6L2C2_PICTO</name>
<dbReference type="PANTHER" id="PTHR45918">
    <property type="entry name" value="ALPHA-1,3/1,6-MANNOSYLTRANSFERASE ALG2"/>
    <property type="match status" value="1"/>
</dbReference>
<dbReference type="PATRIC" id="fig|263820.9.peg.316"/>
<accession>Q6L2C2</accession>
<dbReference type="Pfam" id="PF00534">
    <property type="entry name" value="Glycos_transf_1"/>
    <property type="match status" value="1"/>
</dbReference>
<reference evidence="3 4" key="1">
    <citation type="journal article" date="2004" name="Proc. Natl. Acad. Sci. U.S.A.">
        <title>Genome sequence of Picrophilus torridus and its implications for life around pH 0.</title>
        <authorList>
            <person name="Futterer O."/>
            <person name="Angelov A."/>
            <person name="Liesegang H."/>
            <person name="Gottschalk G."/>
            <person name="Schleper C."/>
            <person name="Schepers B."/>
            <person name="Dock C."/>
            <person name="Antranikian G."/>
            <person name="Liebl W."/>
        </authorList>
    </citation>
    <scope>NUCLEOTIDE SEQUENCE [LARGE SCALE GENOMIC DNA]</scope>
    <source>
        <strain evidence="4">ATCC 700027 / DSM 9790 / JCM 10055 / NBRC 100828</strain>
    </source>
</reference>
<dbReference type="CAZy" id="GT4">
    <property type="family name" value="Glycosyltransferase Family 4"/>
</dbReference>
<feature type="domain" description="Glycosyl transferase family 1" evidence="2">
    <location>
        <begin position="240"/>
        <end position="341"/>
    </location>
</feature>
<dbReference type="SUPFAM" id="SSF53756">
    <property type="entry name" value="UDP-Glycosyltransferase/glycogen phosphorylase"/>
    <property type="match status" value="1"/>
</dbReference>
<dbReference type="PaxDb" id="263820-PTO0295"/>
<dbReference type="OrthoDB" id="5825at2157"/>
<evidence type="ECO:0000259" key="2">
    <source>
        <dbReference type="Pfam" id="PF00534"/>
    </source>
</evidence>
<dbReference type="AlphaFoldDB" id="Q6L2C2"/>
<dbReference type="PANTHER" id="PTHR45918:SF1">
    <property type="entry name" value="ALPHA-1,3_1,6-MANNOSYLTRANSFERASE ALG2"/>
    <property type="match status" value="1"/>
</dbReference>
<dbReference type="HOGENOM" id="CLU_770793_0_0_2"/>
<organism evidence="3 4">
    <name type="scientific">Picrophilus torridus (strain ATCC 700027 / DSM 9790 / JCM 10055 / NBRC 100828 / KAW 2/3)</name>
    <dbReference type="NCBI Taxonomy" id="1122961"/>
    <lineage>
        <taxon>Archaea</taxon>
        <taxon>Methanobacteriati</taxon>
        <taxon>Thermoplasmatota</taxon>
        <taxon>Thermoplasmata</taxon>
        <taxon>Thermoplasmatales</taxon>
        <taxon>Picrophilaceae</taxon>
        <taxon>Picrophilus</taxon>
    </lineage>
</organism>
<dbReference type="InterPro" id="IPR027054">
    <property type="entry name" value="ALG2"/>
</dbReference>
<dbReference type="InterPro" id="IPR001296">
    <property type="entry name" value="Glyco_trans_1"/>
</dbReference>
<dbReference type="EC" id="2.4.1.-" evidence="3"/>
<gene>
    <name evidence="3" type="ordered locus">PTO0295</name>
</gene>
<dbReference type="GO" id="GO:0004378">
    <property type="term" value="F:GDP-Man:Man(1)GlcNAc(2)-PP-Dol alpha-1,3-mannosyltransferase activity"/>
    <property type="evidence" value="ECO:0007669"/>
    <property type="project" value="InterPro"/>
</dbReference>